<dbReference type="Proteomes" id="UP000670475">
    <property type="component" value="Unassembled WGS sequence"/>
</dbReference>
<feature type="domain" description="RNA polymerase sigma-70 region 3" evidence="5">
    <location>
        <begin position="119"/>
        <end position="178"/>
    </location>
</feature>
<protein>
    <submittedName>
        <fullName evidence="8">SigB/SigF/SigG family RNA polymerase sigma factor</fullName>
    </submittedName>
</protein>
<evidence type="ECO:0000259" key="5">
    <source>
        <dbReference type="Pfam" id="PF04539"/>
    </source>
</evidence>
<sequence>MPPSPVTTRVHDDSPDTTGAFLRLQNLPEGHERNRLLQEIAAAWLPMAHRIARGYRERGESIEDLQQVAALGLTKAIKRYDPRLGKVFETYAVPTIKGELRRHFRDYMWSVHVPRRVQELRNQVRRVRQELAQEPRGHEPTRSEIASRAGLSEQEVNEAFGARDSFSTLSLDAPASSTEGAGASLQELLGAQDPAFDLVLERESVRPYLSRLSLRERRMLYLRFFRGMTQGMIADELGVSQMHVSRLLGRTCARLRREVLGSALA</sequence>
<evidence type="ECO:0000313" key="9">
    <source>
        <dbReference type="Proteomes" id="UP000670475"/>
    </source>
</evidence>
<dbReference type="GO" id="GO:0006352">
    <property type="term" value="P:DNA-templated transcription initiation"/>
    <property type="evidence" value="ECO:0007669"/>
    <property type="project" value="InterPro"/>
</dbReference>
<keyword evidence="3" id="KW-0238">DNA-binding</keyword>
<dbReference type="InterPro" id="IPR013324">
    <property type="entry name" value="RNA_pol_sigma_r3/r4-like"/>
</dbReference>
<dbReference type="PANTHER" id="PTHR30385">
    <property type="entry name" value="SIGMA FACTOR F FLAGELLAR"/>
    <property type="match status" value="1"/>
</dbReference>
<dbReference type="AlphaFoldDB" id="A0A940M631"/>
<proteinExistence type="predicted"/>
<dbReference type="InterPro" id="IPR007630">
    <property type="entry name" value="RNA_pol_sigma70_r4"/>
</dbReference>
<evidence type="ECO:0000256" key="3">
    <source>
        <dbReference type="ARBA" id="ARBA00023125"/>
    </source>
</evidence>
<dbReference type="GO" id="GO:0003677">
    <property type="term" value="F:DNA binding"/>
    <property type="evidence" value="ECO:0007669"/>
    <property type="project" value="UniProtKB-KW"/>
</dbReference>
<dbReference type="CDD" id="cd06171">
    <property type="entry name" value="Sigma70_r4"/>
    <property type="match status" value="1"/>
</dbReference>
<dbReference type="NCBIfam" id="TIGR02980">
    <property type="entry name" value="SigBFG"/>
    <property type="match status" value="1"/>
</dbReference>
<dbReference type="Pfam" id="PF04545">
    <property type="entry name" value="Sigma70_r4"/>
    <property type="match status" value="1"/>
</dbReference>
<keyword evidence="2" id="KW-0731">Sigma factor</keyword>
<dbReference type="SUPFAM" id="SSF88659">
    <property type="entry name" value="Sigma3 and sigma4 domains of RNA polymerase sigma factors"/>
    <property type="match status" value="2"/>
</dbReference>
<dbReference type="InterPro" id="IPR007624">
    <property type="entry name" value="RNA_pol_sigma70_r3"/>
</dbReference>
<organism evidence="8 9">
    <name type="scientific">Streptomyces montanisoli</name>
    <dbReference type="NCBI Taxonomy" id="2798581"/>
    <lineage>
        <taxon>Bacteria</taxon>
        <taxon>Bacillati</taxon>
        <taxon>Actinomycetota</taxon>
        <taxon>Actinomycetes</taxon>
        <taxon>Kitasatosporales</taxon>
        <taxon>Streptomycetaceae</taxon>
        <taxon>Streptomyces</taxon>
    </lineage>
</organism>
<dbReference type="Gene3D" id="1.20.120.1810">
    <property type="match status" value="1"/>
</dbReference>
<dbReference type="GO" id="GO:0016987">
    <property type="term" value="F:sigma factor activity"/>
    <property type="evidence" value="ECO:0007669"/>
    <property type="project" value="UniProtKB-KW"/>
</dbReference>
<comment type="caution">
    <text evidence="8">The sequence shown here is derived from an EMBL/GenBank/DDBJ whole genome shotgun (WGS) entry which is preliminary data.</text>
</comment>
<dbReference type="InterPro" id="IPR014284">
    <property type="entry name" value="RNA_pol_sigma-70_dom"/>
</dbReference>
<dbReference type="NCBIfam" id="TIGR02937">
    <property type="entry name" value="sigma70-ECF"/>
    <property type="match status" value="1"/>
</dbReference>
<keyword evidence="1" id="KW-0805">Transcription regulation</keyword>
<dbReference type="Pfam" id="PF04539">
    <property type="entry name" value="Sigma70_r3"/>
    <property type="match status" value="1"/>
</dbReference>
<dbReference type="PANTHER" id="PTHR30385:SF4">
    <property type="entry name" value="RNA POLYMERASE SIGMA-E FACTOR"/>
    <property type="match status" value="1"/>
</dbReference>
<evidence type="ECO:0000256" key="4">
    <source>
        <dbReference type="ARBA" id="ARBA00023163"/>
    </source>
</evidence>
<evidence type="ECO:0000259" key="7">
    <source>
        <dbReference type="Pfam" id="PF04545"/>
    </source>
</evidence>
<gene>
    <name evidence="8" type="ORF">JFN87_04870</name>
</gene>
<evidence type="ECO:0000259" key="6">
    <source>
        <dbReference type="Pfam" id="PF04542"/>
    </source>
</evidence>
<dbReference type="EMBL" id="JAGIQL010000011">
    <property type="protein sequence ID" value="MBP0456839.1"/>
    <property type="molecule type" value="Genomic_DNA"/>
</dbReference>
<keyword evidence="9" id="KW-1185">Reference proteome</keyword>
<dbReference type="Pfam" id="PF04542">
    <property type="entry name" value="Sigma70_r2"/>
    <property type="match status" value="1"/>
</dbReference>
<dbReference type="InterPro" id="IPR036388">
    <property type="entry name" value="WH-like_DNA-bd_sf"/>
</dbReference>
<feature type="domain" description="RNA polymerase sigma-70 region 4" evidence="7">
    <location>
        <begin position="209"/>
        <end position="256"/>
    </location>
</feature>
<dbReference type="InterPro" id="IPR014322">
    <property type="entry name" value="RNA_pol_sigma-B/F/G"/>
</dbReference>
<accession>A0A940M631</accession>
<dbReference type="RefSeq" id="WP_209338622.1">
    <property type="nucleotide sequence ID" value="NZ_JAGIQL010000011.1"/>
</dbReference>
<dbReference type="SUPFAM" id="SSF88946">
    <property type="entry name" value="Sigma2 domain of RNA polymerase sigma factors"/>
    <property type="match status" value="1"/>
</dbReference>
<feature type="domain" description="RNA polymerase sigma-70 region 2" evidence="6">
    <location>
        <begin position="43"/>
        <end position="109"/>
    </location>
</feature>
<evidence type="ECO:0000256" key="1">
    <source>
        <dbReference type="ARBA" id="ARBA00023015"/>
    </source>
</evidence>
<evidence type="ECO:0000313" key="8">
    <source>
        <dbReference type="EMBL" id="MBP0456839.1"/>
    </source>
</evidence>
<reference evidence="8" key="1">
    <citation type="submission" date="2021-03" db="EMBL/GenBank/DDBJ databases">
        <title>Whole genome sequence of Streptomyces bomunensis MMS17-BM035.</title>
        <authorList>
            <person name="Lee J.H."/>
        </authorList>
    </citation>
    <scope>NUCLEOTIDE SEQUENCE</scope>
    <source>
        <strain evidence="8">MMS17-BM035</strain>
    </source>
</reference>
<dbReference type="InterPro" id="IPR013325">
    <property type="entry name" value="RNA_pol_sigma_r2"/>
</dbReference>
<dbReference type="InterPro" id="IPR007627">
    <property type="entry name" value="RNA_pol_sigma70_r2"/>
</dbReference>
<evidence type="ECO:0000256" key="2">
    <source>
        <dbReference type="ARBA" id="ARBA00023082"/>
    </source>
</evidence>
<keyword evidence="4" id="KW-0804">Transcription</keyword>
<dbReference type="Gene3D" id="1.10.10.10">
    <property type="entry name" value="Winged helix-like DNA-binding domain superfamily/Winged helix DNA-binding domain"/>
    <property type="match status" value="2"/>
</dbReference>
<name>A0A940M631_9ACTN</name>